<sequence length="313" mass="34670">MTAPTRSSCIIPGVGSSDSYVDKFTGGLLGTGLAQNIREDNFICANYVDGDDIVLIGFLRGAFTARSVANMIATVSLLTPSGLGHFYAVFEDYESMTDVNRDLTLFLDPQVLPYDGEKVKAKRGWEKKRKLQYEEWLTKNGYTRHKYQDGTTEIKIKAIGILDHVENAFHALHLDEPRCGFPKVIALLEADDTSSKFPTYLSPLSSVGVEFDPRRMEAIFNQGLRYSVGHPFSCVPQGSWVSWLSAKKFFPWAKPEISAAKISSVKRDAAERNGKDSHPAGSEEDLWKLARPWGLGLMRDPGGRLQTIGGTTI</sequence>
<protein>
    <recommendedName>
        <fullName evidence="1">T6SS Phospholipase effector Tle1-like catalytic domain-containing protein</fullName>
    </recommendedName>
</protein>
<feature type="domain" description="T6SS Phospholipase effector Tle1-like catalytic" evidence="1">
    <location>
        <begin position="12"/>
        <end position="188"/>
    </location>
</feature>
<dbReference type="PANTHER" id="PTHR33840:SF1">
    <property type="entry name" value="TLE1 PHOSPHOLIPASE DOMAIN-CONTAINING PROTEIN"/>
    <property type="match status" value="1"/>
</dbReference>
<evidence type="ECO:0000259" key="1">
    <source>
        <dbReference type="Pfam" id="PF09994"/>
    </source>
</evidence>
<name>L2GJP0_COLFN</name>
<dbReference type="STRING" id="1213859.L2GJP0"/>
<organism evidence="2">
    <name type="scientific">Colletotrichum fructicola (strain Nara gc5)</name>
    <name type="common">Anthracnose fungus</name>
    <name type="synonym">Colletotrichum gloeosporioides (strain Nara gc5)</name>
    <dbReference type="NCBI Taxonomy" id="1213859"/>
    <lineage>
        <taxon>Eukaryota</taxon>
        <taxon>Fungi</taxon>
        <taxon>Dikarya</taxon>
        <taxon>Ascomycota</taxon>
        <taxon>Pezizomycotina</taxon>
        <taxon>Sordariomycetes</taxon>
        <taxon>Hypocreomycetidae</taxon>
        <taxon>Glomerellales</taxon>
        <taxon>Glomerellaceae</taxon>
        <taxon>Colletotrichum</taxon>
        <taxon>Colletotrichum gloeosporioides species complex</taxon>
    </lineage>
</organism>
<reference evidence="2" key="1">
    <citation type="submission" date="2012-08" db="EMBL/GenBank/DDBJ databases">
        <title>Genome analysis of Colletotrichum orbiculare and Colletotrichum fructicola.</title>
        <authorList>
            <person name="Gan P.H.P."/>
            <person name="Ikeda K."/>
            <person name="Irieda H."/>
            <person name="Narusaka M."/>
            <person name="O'Connell R.J."/>
            <person name="Narusaka Y."/>
            <person name="Takano Y."/>
            <person name="Kubo Y."/>
            <person name="Shirasu K."/>
        </authorList>
    </citation>
    <scope>NUCLEOTIDE SEQUENCE</scope>
    <source>
        <strain evidence="2">Nara gc5</strain>
    </source>
</reference>
<dbReference type="Pfam" id="PF09994">
    <property type="entry name" value="T6SS_Tle1-like_cat"/>
    <property type="match status" value="1"/>
</dbReference>
<dbReference type="HOGENOM" id="CLU_888547_0_0_1"/>
<accession>L2GJP0</accession>
<proteinExistence type="predicted"/>
<dbReference type="EMBL" id="KB020251">
    <property type="protein sequence ID" value="ELA38268.1"/>
    <property type="molecule type" value="Genomic_DNA"/>
</dbReference>
<dbReference type="InterPro" id="IPR018712">
    <property type="entry name" value="Tle1-like_cat"/>
</dbReference>
<dbReference type="PANTHER" id="PTHR33840">
    <property type="match status" value="1"/>
</dbReference>
<evidence type="ECO:0000313" key="2">
    <source>
        <dbReference type="EMBL" id="ELA38268.1"/>
    </source>
</evidence>
<dbReference type="AlphaFoldDB" id="L2GJP0"/>
<gene>
    <name evidence="2" type="ORF">CGGC5_2665</name>
</gene>